<dbReference type="RefSeq" id="WP_139095140.1">
    <property type="nucleotide sequence ID" value="NZ_VDFW01000002.1"/>
</dbReference>
<keyword evidence="6" id="KW-1185">Reference proteome</keyword>
<dbReference type="GO" id="GO:0006631">
    <property type="term" value="P:fatty acid metabolic process"/>
    <property type="evidence" value="ECO:0007669"/>
    <property type="project" value="TreeGrafter"/>
</dbReference>
<dbReference type="Gene3D" id="3.30.300.30">
    <property type="match status" value="1"/>
</dbReference>
<comment type="similarity">
    <text evidence="1">Belongs to the ATP-dependent AMP-binding enzyme family.</text>
</comment>
<feature type="domain" description="AMP-binding enzyme C-terminal" evidence="4">
    <location>
        <begin position="461"/>
        <end position="537"/>
    </location>
</feature>
<dbReference type="Pfam" id="PF00501">
    <property type="entry name" value="AMP-binding"/>
    <property type="match status" value="1"/>
</dbReference>
<dbReference type="Proteomes" id="UP000305546">
    <property type="component" value="Unassembled WGS sequence"/>
</dbReference>
<dbReference type="InterPro" id="IPR045851">
    <property type="entry name" value="AMP-bd_C_sf"/>
</dbReference>
<organism evidence="5 6">
    <name type="scientific">Amycolatopsis alkalitolerans</name>
    <dbReference type="NCBI Taxonomy" id="2547244"/>
    <lineage>
        <taxon>Bacteria</taxon>
        <taxon>Bacillati</taxon>
        <taxon>Actinomycetota</taxon>
        <taxon>Actinomycetes</taxon>
        <taxon>Pseudonocardiales</taxon>
        <taxon>Pseudonocardiaceae</taxon>
        <taxon>Amycolatopsis</taxon>
    </lineage>
</organism>
<dbReference type="PROSITE" id="PS00455">
    <property type="entry name" value="AMP_BINDING"/>
    <property type="match status" value="1"/>
</dbReference>
<dbReference type="Gene3D" id="3.40.50.12780">
    <property type="entry name" value="N-terminal domain of ligase-like"/>
    <property type="match status" value="1"/>
</dbReference>
<reference evidence="5 6" key="1">
    <citation type="submission" date="2019-06" db="EMBL/GenBank/DDBJ databases">
        <title>Amycolatopsis alkalitolerans sp. nov., isolated from Gastrodia elata Blume.</title>
        <authorList>
            <person name="Narsing Rao M.P."/>
            <person name="Li W.J."/>
        </authorList>
    </citation>
    <scope>NUCLEOTIDE SEQUENCE [LARGE SCALE GENOMIC DNA]</scope>
    <source>
        <strain evidence="5 6">SYSUP0005</strain>
    </source>
</reference>
<evidence type="ECO:0000256" key="1">
    <source>
        <dbReference type="ARBA" id="ARBA00006432"/>
    </source>
</evidence>
<evidence type="ECO:0000256" key="2">
    <source>
        <dbReference type="ARBA" id="ARBA00022598"/>
    </source>
</evidence>
<dbReference type="PANTHER" id="PTHR43201">
    <property type="entry name" value="ACYL-COA SYNTHETASE"/>
    <property type="match status" value="1"/>
</dbReference>
<proteinExistence type="inferred from homology"/>
<feature type="domain" description="AMP-dependent synthetase/ligase" evidence="3">
    <location>
        <begin position="37"/>
        <end position="407"/>
    </location>
</feature>
<name>A0A5C4M762_9PSEU</name>
<evidence type="ECO:0000313" key="6">
    <source>
        <dbReference type="Proteomes" id="UP000305546"/>
    </source>
</evidence>
<evidence type="ECO:0000259" key="4">
    <source>
        <dbReference type="Pfam" id="PF13193"/>
    </source>
</evidence>
<dbReference type="Pfam" id="PF13193">
    <property type="entry name" value="AMP-binding_C"/>
    <property type="match status" value="1"/>
</dbReference>
<dbReference type="InterPro" id="IPR020845">
    <property type="entry name" value="AMP-binding_CS"/>
</dbReference>
<dbReference type="InterPro" id="IPR042099">
    <property type="entry name" value="ANL_N_sf"/>
</dbReference>
<dbReference type="OrthoDB" id="9803968at2"/>
<evidence type="ECO:0000313" key="5">
    <source>
        <dbReference type="EMBL" id="TNC29196.1"/>
    </source>
</evidence>
<keyword evidence="2" id="KW-0436">Ligase</keyword>
<dbReference type="InterPro" id="IPR025110">
    <property type="entry name" value="AMP-bd_C"/>
</dbReference>
<dbReference type="AlphaFoldDB" id="A0A5C4M762"/>
<dbReference type="EMBL" id="VDFW01000002">
    <property type="protein sequence ID" value="TNC29196.1"/>
    <property type="molecule type" value="Genomic_DNA"/>
</dbReference>
<accession>A0A5C4M762</accession>
<gene>
    <name evidence="5" type="ORF">FG385_03690</name>
</gene>
<protein>
    <submittedName>
        <fullName evidence="5">AMP-binding protein</fullName>
    </submittedName>
</protein>
<dbReference type="SUPFAM" id="SSF56801">
    <property type="entry name" value="Acetyl-CoA synthetase-like"/>
    <property type="match status" value="1"/>
</dbReference>
<dbReference type="GO" id="GO:0031956">
    <property type="term" value="F:medium-chain fatty acid-CoA ligase activity"/>
    <property type="evidence" value="ECO:0007669"/>
    <property type="project" value="TreeGrafter"/>
</dbReference>
<comment type="caution">
    <text evidence="5">The sequence shown here is derived from an EMBL/GenBank/DDBJ whole genome shotgun (WGS) entry which is preliminary data.</text>
</comment>
<evidence type="ECO:0000259" key="3">
    <source>
        <dbReference type="Pfam" id="PF00501"/>
    </source>
</evidence>
<sequence length="557" mass="60204">MSHSDWDGRLVSVPAERAARYRATGEWSDAPTSRRLHEVATRFPRRPAVITAEGELSYADLDARTDQIAAGLIDLGFRRLDPVLFQVTNRMATVLAWYGCLKAGLVPVATLAAHRMHEIGHVSRAVGAVGHLVERGLGFDLAGFAREVAAGHPTLRHVLTIGGDPEPGAPARIEDVGASIDSGRARAVVEAVEQATDPLDVAVFQLSGGTTGVPKVIPRIHAEYWNNALFYARHLGWDEHSRVAHLIPLVHNAGISCALHAAHSVGACLLLATPDARRAFALMAEHGATEALFGHGHYQALLRPEFDRARRALRRSVLSGAKVSPELFARVDDGQSRWAGQMFGMSEGLFTVSPLDSPAEARQTTVGVPIAPSDEVRILDLSSEDELPAGEVGELCCRGPYTIAGYFDAPAHNATAFTSDGFYRTGDLAAIRLAGGRRHVVIEGRIKDLINRGGEKINAEEVEMLLARHDRITAAAVVAMPDARLGEKTCAYLVSTDETRLSLTEIQHHLEGLGVAKFKWPERLEWVPALPRTTVGKVDKKHLRAEVAAKVTERAAG</sequence>
<dbReference type="PANTHER" id="PTHR43201:SF5">
    <property type="entry name" value="MEDIUM-CHAIN ACYL-COA LIGASE ACSF2, MITOCHONDRIAL"/>
    <property type="match status" value="1"/>
</dbReference>
<dbReference type="InterPro" id="IPR000873">
    <property type="entry name" value="AMP-dep_synth/lig_dom"/>
</dbReference>